<sequence>MIEIRRLSTILLGLAISLVVIGMATTQWRCGGLFDSCQRGYSKDVIIAVIALMLIGVICLAVVFLLDLIGLCSDVLVTSAGYVTARFILLYLGTACLITGILVYTGKFDHTWSYFLATVGGVFAMQVAILAILSSRCVSVRTDRVVVRTTRG</sequence>
<evidence type="ECO:0000313" key="2">
    <source>
        <dbReference type="WBParaSite" id="TREG1_28590.1"/>
    </source>
</evidence>
<reference evidence="1" key="1">
    <citation type="submission" date="2022-06" db="EMBL/GenBank/DDBJ databases">
        <authorList>
            <person name="Berger JAMES D."/>
            <person name="Berger JAMES D."/>
        </authorList>
    </citation>
    <scope>NUCLEOTIDE SEQUENCE [LARGE SCALE GENOMIC DNA]</scope>
</reference>
<dbReference type="Proteomes" id="UP000050795">
    <property type="component" value="Unassembled WGS sequence"/>
</dbReference>
<accession>A0A183VL02</accession>
<protein>
    <submittedName>
        <fullName evidence="2">MARVEL domain-containing protein</fullName>
    </submittedName>
</protein>
<dbReference type="AlphaFoldDB" id="A0A183VL02"/>
<name>A0A183VL02_TRIRE</name>
<reference evidence="2" key="2">
    <citation type="submission" date="2023-11" db="UniProtKB">
        <authorList>
            <consortium name="WormBaseParasite"/>
        </authorList>
    </citation>
    <scope>IDENTIFICATION</scope>
</reference>
<organism evidence="1 2">
    <name type="scientific">Trichobilharzia regenti</name>
    <name type="common">Nasal bird schistosome</name>
    <dbReference type="NCBI Taxonomy" id="157069"/>
    <lineage>
        <taxon>Eukaryota</taxon>
        <taxon>Metazoa</taxon>
        <taxon>Spiralia</taxon>
        <taxon>Lophotrochozoa</taxon>
        <taxon>Platyhelminthes</taxon>
        <taxon>Trematoda</taxon>
        <taxon>Digenea</taxon>
        <taxon>Strigeidida</taxon>
        <taxon>Schistosomatoidea</taxon>
        <taxon>Schistosomatidae</taxon>
        <taxon>Trichobilharzia</taxon>
    </lineage>
</organism>
<proteinExistence type="predicted"/>
<dbReference type="WBParaSite" id="TREG1_28590.1">
    <property type="protein sequence ID" value="TREG1_28590.1"/>
    <property type="gene ID" value="TREG1_28590"/>
</dbReference>
<keyword evidence="1" id="KW-1185">Reference proteome</keyword>
<dbReference type="OrthoDB" id="6244800at2759"/>
<evidence type="ECO:0000313" key="1">
    <source>
        <dbReference type="Proteomes" id="UP000050795"/>
    </source>
</evidence>